<dbReference type="AlphaFoldDB" id="A0A392WF47"/>
<dbReference type="Proteomes" id="UP000265520">
    <property type="component" value="Unassembled WGS sequence"/>
</dbReference>
<protein>
    <submittedName>
        <fullName evidence="1">Uncharacterized protein</fullName>
    </submittedName>
</protein>
<evidence type="ECO:0000313" key="2">
    <source>
        <dbReference type="Proteomes" id="UP000265520"/>
    </source>
</evidence>
<reference evidence="1 2" key="1">
    <citation type="journal article" date="2018" name="Front. Plant Sci.">
        <title>Red Clover (Trifolium pratense) and Zigzag Clover (T. medium) - A Picture of Genomic Similarities and Differences.</title>
        <authorList>
            <person name="Dluhosova J."/>
            <person name="Istvanek J."/>
            <person name="Nedelnik J."/>
            <person name="Repkova J."/>
        </authorList>
    </citation>
    <scope>NUCLEOTIDE SEQUENCE [LARGE SCALE GENOMIC DNA]</scope>
    <source>
        <strain evidence="2">cv. 10/8</strain>
        <tissue evidence="1">Leaf</tissue>
    </source>
</reference>
<keyword evidence="2" id="KW-1185">Reference proteome</keyword>
<proteinExistence type="predicted"/>
<name>A0A392WF47_9FABA</name>
<organism evidence="1 2">
    <name type="scientific">Trifolium medium</name>
    <dbReference type="NCBI Taxonomy" id="97028"/>
    <lineage>
        <taxon>Eukaryota</taxon>
        <taxon>Viridiplantae</taxon>
        <taxon>Streptophyta</taxon>
        <taxon>Embryophyta</taxon>
        <taxon>Tracheophyta</taxon>
        <taxon>Spermatophyta</taxon>
        <taxon>Magnoliopsida</taxon>
        <taxon>eudicotyledons</taxon>
        <taxon>Gunneridae</taxon>
        <taxon>Pentapetalae</taxon>
        <taxon>rosids</taxon>
        <taxon>fabids</taxon>
        <taxon>Fabales</taxon>
        <taxon>Fabaceae</taxon>
        <taxon>Papilionoideae</taxon>
        <taxon>50 kb inversion clade</taxon>
        <taxon>NPAAA clade</taxon>
        <taxon>Hologalegina</taxon>
        <taxon>IRL clade</taxon>
        <taxon>Trifolieae</taxon>
        <taxon>Trifolium</taxon>
    </lineage>
</organism>
<comment type="caution">
    <text evidence="1">The sequence shown here is derived from an EMBL/GenBank/DDBJ whole genome shotgun (WGS) entry which is preliminary data.</text>
</comment>
<evidence type="ECO:0000313" key="1">
    <source>
        <dbReference type="EMBL" id="MCI98149.1"/>
    </source>
</evidence>
<dbReference type="EMBL" id="LXQA011465501">
    <property type="protein sequence ID" value="MCI98149.1"/>
    <property type="molecule type" value="Genomic_DNA"/>
</dbReference>
<feature type="non-terminal residue" evidence="1">
    <location>
        <position position="52"/>
    </location>
</feature>
<sequence length="52" mass="6047">MLLNYIVSARQEHEVLEGKRKIELVDKELSFIEGRYTGVKEKLSKEIVDLKA</sequence>
<accession>A0A392WF47</accession>